<evidence type="ECO:0000313" key="2">
    <source>
        <dbReference type="WBParaSite" id="PS1159_v2.g5716.t2"/>
    </source>
</evidence>
<evidence type="ECO:0000313" key="1">
    <source>
        <dbReference type="Proteomes" id="UP000887580"/>
    </source>
</evidence>
<dbReference type="Proteomes" id="UP000887580">
    <property type="component" value="Unplaced"/>
</dbReference>
<protein>
    <submittedName>
        <fullName evidence="2">Sodium/calcium exchanger membrane region domain-containing protein</fullName>
    </submittedName>
</protein>
<accession>A0AC35GJ17</accession>
<reference evidence="2" key="1">
    <citation type="submission" date="2022-11" db="UniProtKB">
        <authorList>
            <consortium name="WormBaseParasite"/>
        </authorList>
    </citation>
    <scope>IDENTIFICATION</scope>
</reference>
<organism evidence="1 2">
    <name type="scientific">Panagrolaimus sp. PS1159</name>
    <dbReference type="NCBI Taxonomy" id="55785"/>
    <lineage>
        <taxon>Eukaryota</taxon>
        <taxon>Metazoa</taxon>
        <taxon>Ecdysozoa</taxon>
        <taxon>Nematoda</taxon>
        <taxon>Chromadorea</taxon>
        <taxon>Rhabditida</taxon>
        <taxon>Tylenchina</taxon>
        <taxon>Panagrolaimomorpha</taxon>
        <taxon>Panagrolaimoidea</taxon>
        <taxon>Panagrolaimidae</taxon>
        <taxon>Panagrolaimus</taxon>
    </lineage>
</organism>
<dbReference type="WBParaSite" id="PS1159_v2.g5716.t2">
    <property type="protein sequence ID" value="PS1159_v2.g5716.t2"/>
    <property type="gene ID" value="PS1159_v2.g5716"/>
</dbReference>
<name>A0AC35GJ17_9BILA</name>
<sequence>MKKIIFFIFLISPIPSVTSIDLPEETELNRTCIPAKPCSPGLILPVWQPQIGLTTVDLPEETELNRTCSPAKPCSPGLILPVWQPQIGLTTGDIIFRAAIYLIALFYLFLGVSIVADRFMAAIEVITSQETEVTLKKPTGEPYTILVRVWNETVSNLTLMALGSSAPEILLSIIEIFGNNFEAGELGPGTIVGSAAYNLFIIIAICILVIPDGEVRRIARNDVFWVTVIWSTFAYIWLYLILGIISPNVVEVSISSIF</sequence>
<proteinExistence type="predicted"/>